<gene>
    <name evidence="1" type="ORF">EHUX00137_LOCUS43685</name>
</gene>
<dbReference type="AlphaFoldDB" id="A0A7S3X576"/>
<organism evidence="1">
    <name type="scientific">Emiliania huxleyi</name>
    <name type="common">Coccolithophore</name>
    <name type="synonym">Pontosphaera huxleyi</name>
    <dbReference type="NCBI Taxonomy" id="2903"/>
    <lineage>
        <taxon>Eukaryota</taxon>
        <taxon>Haptista</taxon>
        <taxon>Haptophyta</taxon>
        <taxon>Prymnesiophyceae</taxon>
        <taxon>Isochrysidales</taxon>
        <taxon>Noelaerhabdaceae</taxon>
        <taxon>Emiliania</taxon>
    </lineage>
</organism>
<protein>
    <submittedName>
        <fullName evidence="1">Uncharacterized protein</fullName>
    </submittedName>
</protein>
<accession>A0A7S3X576</accession>
<proteinExistence type="predicted"/>
<name>A0A7S3X576_EMIHU</name>
<dbReference type="EMBL" id="HBIR01056101">
    <property type="protein sequence ID" value="CAE0593178.1"/>
    <property type="molecule type" value="Transcribed_RNA"/>
</dbReference>
<sequence length="184" mass="19036">MAEVVAAFTANITLLAEGACPIEVNYVKLDAAGIAADLVQAVTDAVEAVASAALRLTEVKDDIEAIVETCKKYVEDPSSLKEALAPLAANPLNLAKAMRNCTSNFAVIMKLPKNLVLVNTNGKAVCGELSDMTGASEEKAGKKAAAFEVTTANAVEIFDKDAAPMVALLLPLYAQPDGAARTAA</sequence>
<evidence type="ECO:0000313" key="1">
    <source>
        <dbReference type="EMBL" id="CAE0593178.1"/>
    </source>
</evidence>
<reference evidence="1" key="1">
    <citation type="submission" date="2021-01" db="EMBL/GenBank/DDBJ databases">
        <authorList>
            <person name="Corre E."/>
            <person name="Pelletier E."/>
            <person name="Niang G."/>
            <person name="Scheremetjew M."/>
            <person name="Finn R."/>
            <person name="Kale V."/>
            <person name="Holt S."/>
            <person name="Cochrane G."/>
            <person name="Meng A."/>
            <person name="Brown T."/>
            <person name="Cohen L."/>
        </authorList>
    </citation>
    <scope>NUCLEOTIDE SEQUENCE</scope>
    <source>
        <strain evidence="1">379</strain>
    </source>
</reference>